<dbReference type="InParanoid" id="A0A395JPR0"/>
<protein>
    <submittedName>
        <fullName evidence="4">Aldose 1-epimerase</fullName>
    </submittedName>
</protein>
<name>A0A395JPR0_9GAMM</name>
<reference evidence="4 5" key="1">
    <citation type="submission" date="2018-06" db="EMBL/GenBank/DDBJ databases">
        <title>Genomic Encyclopedia of Type Strains, Phase IV (KMG-IV): sequencing the most valuable type-strain genomes for metagenomic binning, comparative biology and taxonomic classification.</title>
        <authorList>
            <person name="Goeker M."/>
        </authorList>
    </citation>
    <scope>NUCLEOTIDE SEQUENCE [LARGE SCALE GENOMIC DNA]</scope>
    <source>
        <strain evidence="4 5">DSM 24032</strain>
    </source>
</reference>
<evidence type="ECO:0000313" key="5">
    <source>
        <dbReference type="Proteomes" id="UP000253083"/>
    </source>
</evidence>
<dbReference type="GO" id="GO:0006006">
    <property type="term" value="P:glucose metabolic process"/>
    <property type="evidence" value="ECO:0007669"/>
    <property type="project" value="TreeGrafter"/>
</dbReference>
<keyword evidence="5" id="KW-1185">Reference proteome</keyword>
<dbReference type="GO" id="GO:0033499">
    <property type="term" value="P:galactose catabolic process via UDP-galactose, Leloir pathway"/>
    <property type="evidence" value="ECO:0007669"/>
    <property type="project" value="TreeGrafter"/>
</dbReference>
<gene>
    <name evidence="4" type="ORF">DFR28_1011027</name>
</gene>
<accession>A0A395JPR0</accession>
<keyword evidence="3" id="KW-0119">Carbohydrate metabolism</keyword>
<evidence type="ECO:0000256" key="2">
    <source>
        <dbReference type="ARBA" id="ARBA00023235"/>
    </source>
</evidence>
<sequence>MHVYTIKDGQGLSVDLLDYGARIIGIQFNDVDVACRYRSSNDYAQDAMYLGASIGPITNRIGKGQMTVLGEHLQMPQNEGENTLHSGGNGFDKQTWQQISHSSNSVTFKLHYDMALAGLIGSLTTMARYEVANGTLSVTYESTCDHATYLNQTNHVYLNLSGQNRPIDDHEFRLFADNFVEVDENNIPTGALIPIVKPFDYAINQTSAYPQLEGSSDHHFNVGDAASSEMRRLLTAHSKTTGIQLDVFGTSPGFQFYTGKSMNDPFVASAGFCVETQFAPDAINQSTFYSPVTPTGERCVQISEYRFSG</sequence>
<dbReference type="PANTHER" id="PTHR10091:SF0">
    <property type="entry name" value="GALACTOSE MUTAROTASE"/>
    <property type="match status" value="1"/>
</dbReference>
<dbReference type="Gene3D" id="2.70.98.10">
    <property type="match status" value="1"/>
</dbReference>
<dbReference type="AlphaFoldDB" id="A0A395JPR0"/>
<evidence type="ECO:0000256" key="3">
    <source>
        <dbReference type="ARBA" id="ARBA00023277"/>
    </source>
</evidence>
<evidence type="ECO:0000256" key="1">
    <source>
        <dbReference type="ARBA" id="ARBA00006206"/>
    </source>
</evidence>
<dbReference type="InterPro" id="IPR008183">
    <property type="entry name" value="Aldose_1/G6P_1-epimerase"/>
</dbReference>
<dbReference type="SUPFAM" id="SSF74650">
    <property type="entry name" value="Galactose mutarotase-like"/>
    <property type="match status" value="1"/>
</dbReference>
<dbReference type="EMBL" id="QNRT01000001">
    <property type="protein sequence ID" value="RBP53640.1"/>
    <property type="molecule type" value="Genomic_DNA"/>
</dbReference>
<dbReference type="PANTHER" id="PTHR10091">
    <property type="entry name" value="ALDOSE-1-EPIMERASE"/>
    <property type="match status" value="1"/>
</dbReference>
<dbReference type="RefSeq" id="WP_113953192.1">
    <property type="nucleotide sequence ID" value="NZ_QNRT01000001.1"/>
</dbReference>
<comment type="caution">
    <text evidence="4">The sequence shown here is derived from an EMBL/GenBank/DDBJ whole genome shotgun (WGS) entry which is preliminary data.</text>
</comment>
<dbReference type="FunCoup" id="A0A395JPR0">
    <property type="interactions" value="349"/>
</dbReference>
<dbReference type="Pfam" id="PF01263">
    <property type="entry name" value="Aldose_epim"/>
    <property type="match status" value="1"/>
</dbReference>
<proteinExistence type="inferred from homology"/>
<dbReference type="GO" id="GO:0004034">
    <property type="term" value="F:aldose 1-epimerase activity"/>
    <property type="evidence" value="ECO:0007669"/>
    <property type="project" value="TreeGrafter"/>
</dbReference>
<keyword evidence="2" id="KW-0413">Isomerase</keyword>
<dbReference type="GO" id="GO:0030246">
    <property type="term" value="F:carbohydrate binding"/>
    <property type="evidence" value="ECO:0007669"/>
    <property type="project" value="InterPro"/>
</dbReference>
<organism evidence="4 5">
    <name type="scientific">Arenicella xantha</name>
    <dbReference type="NCBI Taxonomy" id="644221"/>
    <lineage>
        <taxon>Bacteria</taxon>
        <taxon>Pseudomonadati</taxon>
        <taxon>Pseudomonadota</taxon>
        <taxon>Gammaproteobacteria</taxon>
        <taxon>Arenicellales</taxon>
        <taxon>Arenicellaceae</taxon>
        <taxon>Arenicella</taxon>
    </lineage>
</organism>
<dbReference type="Proteomes" id="UP000253083">
    <property type="component" value="Unassembled WGS sequence"/>
</dbReference>
<evidence type="ECO:0000313" key="4">
    <source>
        <dbReference type="EMBL" id="RBP53640.1"/>
    </source>
</evidence>
<dbReference type="InterPro" id="IPR011013">
    <property type="entry name" value="Gal_mutarotase_sf_dom"/>
</dbReference>
<dbReference type="CDD" id="cd09019">
    <property type="entry name" value="galactose_mutarotase_like"/>
    <property type="match status" value="1"/>
</dbReference>
<comment type="similarity">
    <text evidence="1">Belongs to the aldose epimerase family.</text>
</comment>
<dbReference type="InterPro" id="IPR047215">
    <property type="entry name" value="Galactose_mutarotase-like"/>
</dbReference>
<dbReference type="OrthoDB" id="9779408at2"/>
<dbReference type="InterPro" id="IPR014718">
    <property type="entry name" value="GH-type_carb-bd"/>
</dbReference>